<accession>A0AAE1KUN1</accession>
<dbReference type="EMBL" id="JAWQEG010000878">
    <property type="protein sequence ID" value="KAK3884512.1"/>
    <property type="molecule type" value="Genomic_DNA"/>
</dbReference>
<evidence type="ECO:0000313" key="2">
    <source>
        <dbReference type="Proteomes" id="UP001286313"/>
    </source>
</evidence>
<protein>
    <submittedName>
        <fullName evidence="1">Uncharacterized protein</fullName>
    </submittedName>
</protein>
<reference evidence="1" key="1">
    <citation type="submission" date="2023-10" db="EMBL/GenBank/DDBJ databases">
        <title>Genome assemblies of two species of porcelain crab, Petrolisthes cinctipes and Petrolisthes manimaculis (Anomura: Porcellanidae).</title>
        <authorList>
            <person name="Angst P."/>
        </authorList>
    </citation>
    <scope>NUCLEOTIDE SEQUENCE</scope>
    <source>
        <strain evidence="1">PB745_01</strain>
        <tissue evidence="1">Gill</tissue>
    </source>
</reference>
<gene>
    <name evidence="1" type="ORF">Pcinc_011229</name>
</gene>
<dbReference type="Proteomes" id="UP001286313">
    <property type="component" value="Unassembled WGS sequence"/>
</dbReference>
<proteinExistence type="predicted"/>
<comment type="caution">
    <text evidence="1">The sequence shown here is derived from an EMBL/GenBank/DDBJ whole genome shotgun (WGS) entry which is preliminary data.</text>
</comment>
<keyword evidence="2" id="KW-1185">Reference proteome</keyword>
<evidence type="ECO:0000313" key="1">
    <source>
        <dbReference type="EMBL" id="KAK3884512.1"/>
    </source>
</evidence>
<name>A0AAE1KUN1_PETCI</name>
<sequence>MTRQVPNCRLGQDPVVLPIGDELRRMILDSRGQESNTAETRPCTFLYNIHQTLECMAKVQELFNKKKKERSVWVKPYLVWRKSEGHYHNFFGNCKEKILV</sequence>
<dbReference type="AlphaFoldDB" id="A0AAE1KUN1"/>
<organism evidence="1 2">
    <name type="scientific">Petrolisthes cinctipes</name>
    <name type="common">Flat porcelain crab</name>
    <dbReference type="NCBI Taxonomy" id="88211"/>
    <lineage>
        <taxon>Eukaryota</taxon>
        <taxon>Metazoa</taxon>
        <taxon>Ecdysozoa</taxon>
        <taxon>Arthropoda</taxon>
        <taxon>Crustacea</taxon>
        <taxon>Multicrustacea</taxon>
        <taxon>Malacostraca</taxon>
        <taxon>Eumalacostraca</taxon>
        <taxon>Eucarida</taxon>
        <taxon>Decapoda</taxon>
        <taxon>Pleocyemata</taxon>
        <taxon>Anomura</taxon>
        <taxon>Galatheoidea</taxon>
        <taxon>Porcellanidae</taxon>
        <taxon>Petrolisthes</taxon>
    </lineage>
</organism>